<keyword evidence="1" id="KW-0479">Metal-binding</keyword>
<dbReference type="AlphaFoldDB" id="A0A9P6SQ64"/>
<feature type="domain" description="MYND-type" evidence="5">
    <location>
        <begin position="5"/>
        <end position="51"/>
    </location>
</feature>
<keyword evidence="7" id="KW-1185">Reference proteome</keyword>
<evidence type="ECO:0000313" key="6">
    <source>
        <dbReference type="EMBL" id="KAG0645510.1"/>
    </source>
</evidence>
<accession>A0A9P6SQ64</accession>
<dbReference type="SUPFAM" id="SSF144232">
    <property type="entry name" value="HIT/MYND zinc finger-like"/>
    <property type="match status" value="1"/>
</dbReference>
<evidence type="ECO:0000256" key="1">
    <source>
        <dbReference type="ARBA" id="ARBA00022723"/>
    </source>
</evidence>
<dbReference type="Pfam" id="PF01753">
    <property type="entry name" value="zf-MYND"/>
    <property type="match status" value="1"/>
</dbReference>
<dbReference type="GO" id="GO:0008270">
    <property type="term" value="F:zinc ion binding"/>
    <property type="evidence" value="ECO:0007669"/>
    <property type="project" value="UniProtKB-KW"/>
</dbReference>
<proteinExistence type="predicted"/>
<dbReference type="Gene3D" id="6.10.140.2220">
    <property type="match status" value="1"/>
</dbReference>
<dbReference type="EMBL" id="VNKQ01000018">
    <property type="protein sequence ID" value="KAG0645510.1"/>
    <property type="molecule type" value="Genomic_DNA"/>
</dbReference>
<name>A0A9P6SQ64_9HELO</name>
<dbReference type="OrthoDB" id="432970at2759"/>
<keyword evidence="2 4" id="KW-0863">Zinc-finger</keyword>
<protein>
    <submittedName>
        <fullName evidence="6">Tudor domain-containing 1</fullName>
    </submittedName>
</protein>
<dbReference type="InterPro" id="IPR002893">
    <property type="entry name" value="Znf_MYND"/>
</dbReference>
<evidence type="ECO:0000259" key="5">
    <source>
        <dbReference type="PROSITE" id="PS50865"/>
    </source>
</evidence>
<sequence length="122" mass="13622">MPKICGVCKRPAALACQGCKGTPGNTEQTGAVYYCNIDCQKIDWVKHKGLCKALRTQKKLHRAGRVLRDLFYMYREKIFDTAVAKVEKKDGKMYVYIGLAGPLISEWHCLFPVSLEVASHGG</sequence>
<evidence type="ECO:0000313" key="7">
    <source>
        <dbReference type="Proteomes" id="UP000785200"/>
    </source>
</evidence>
<evidence type="ECO:0000256" key="3">
    <source>
        <dbReference type="ARBA" id="ARBA00022833"/>
    </source>
</evidence>
<comment type="caution">
    <text evidence="6">The sequence shown here is derived from an EMBL/GenBank/DDBJ whole genome shotgun (WGS) entry which is preliminary data.</text>
</comment>
<evidence type="ECO:0000256" key="2">
    <source>
        <dbReference type="ARBA" id="ARBA00022771"/>
    </source>
</evidence>
<reference evidence="6" key="1">
    <citation type="submission" date="2019-07" db="EMBL/GenBank/DDBJ databases">
        <title>Hyphodiscus hymeniophilus genome sequencing and assembly.</title>
        <authorList>
            <person name="Kramer G."/>
            <person name="Nodwell J."/>
        </authorList>
    </citation>
    <scope>NUCLEOTIDE SEQUENCE</scope>
    <source>
        <strain evidence="6">ATCC 34498</strain>
    </source>
</reference>
<dbReference type="PROSITE" id="PS50865">
    <property type="entry name" value="ZF_MYND_2"/>
    <property type="match status" value="1"/>
</dbReference>
<keyword evidence="3" id="KW-0862">Zinc</keyword>
<evidence type="ECO:0000256" key="4">
    <source>
        <dbReference type="PROSITE-ProRule" id="PRU00134"/>
    </source>
</evidence>
<gene>
    <name evidence="6" type="ORF">D0Z07_8757</name>
</gene>
<dbReference type="Proteomes" id="UP000785200">
    <property type="component" value="Unassembled WGS sequence"/>
</dbReference>
<organism evidence="6 7">
    <name type="scientific">Hyphodiscus hymeniophilus</name>
    <dbReference type="NCBI Taxonomy" id="353542"/>
    <lineage>
        <taxon>Eukaryota</taxon>
        <taxon>Fungi</taxon>
        <taxon>Dikarya</taxon>
        <taxon>Ascomycota</taxon>
        <taxon>Pezizomycotina</taxon>
        <taxon>Leotiomycetes</taxon>
        <taxon>Helotiales</taxon>
        <taxon>Hyphodiscaceae</taxon>
        <taxon>Hyphodiscus</taxon>
    </lineage>
</organism>